<feature type="transmembrane region" description="Helical" evidence="5">
    <location>
        <begin position="172"/>
        <end position="197"/>
    </location>
</feature>
<feature type="transmembrane region" description="Helical" evidence="5">
    <location>
        <begin position="103"/>
        <end position="121"/>
    </location>
</feature>
<gene>
    <name evidence="6" type="ORF">ENX03_03395</name>
</gene>
<keyword evidence="3 5" id="KW-1133">Transmembrane helix</keyword>
<dbReference type="GO" id="GO:0005886">
    <property type="term" value="C:plasma membrane"/>
    <property type="evidence" value="ECO:0007669"/>
    <property type="project" value="UniProtKB-SubCell"/>
</dbReference>
<feature type="transmembrane region" description="Helical" evidence="5">
    <location>
        <begin position="50"/>
        <end position="68"/>
    </location>
</feature>
<dbReference type="PANTHER" id="PTHR43701:SF2">
    <property type="entry name" value="MEMBRANE TRANSPORTER PROTEIN YJNA-RELATED"/>
    <property type="match status" value="1"/>
</dbReference>
<sequence length="256" mass="27021">MSHFFSLLAGGVLAGAVSGLLGIGGAVILIPYLLYIVPLFLPLVFTPFEATQISMFQVFFAAVAGYIAHRPQLLLPVRTILFWGGAALCGSAMGGALSRFISGRTILEIYLAEILLALYLLHRKTRLEGMPEERLAFRRRMAAPVMMASIGFVSGILGIGGGFLYYPVMTGLLGYSTKVAVGSALGIMIPMAFSGVAGKTLSAGSFPPATWPVALGALAGSFAGARLHARLNPPTVRWGQTLLLAATFARILVSLF</sequence>
<keyword evidence="2 5" id="KW-0812">Transmembrane</keyword>
<feature type="transmembrane region" description="Helical" evidence="5">
    <location>
        <begin position="80"/>
        <end position="97"/>
    </location>
</feature>
<dbReference type="EMBL" id="DTMM01000072">
    <property type="protein sequence ID" value="HFT92985.1"/>
    <property type="molecule type" value="Genomic_DNA"/>
</dbReference>
<name>A0A7C3LRM6_9BACT</name>
<dbReference type="InterPro" id="IPR002781">
    <property type="entry name" value="TM_pro_TauE-like"/>
</dbReference>
<keyword evidence="5" id="KW-1003">Cell membrane</keyword>
<comment type="caution">
    <text evidence="6">The sequence shown here is derived from an EMBL/GenBank/DDBJ whole genome shotgun (WGS) entry which is preliminary data.</text>
</comment>
<evidence type="ECO:0000256" key="4">
    <source>
        <dbReference type="ARBA" id="ARBA00023136"/>
    </source>
</evidence>
<organism evidence="6">
    <name type="scientific">Leptospirillum ferriphilum</name>
    <dbReference type="NCBI Taxonomy" id="178606"/>
    <lineage>
        <taxon>Bacteria</taxon>
        <taxon>Pseudomonadati</taxon>
        <taxon>Nitrospirota</taxon>
        <taxon>Nitrospiria</taxon>
        <taxon>Nitrospirales</taxon>
        <taxon>Nitrospiraceae</taxon>
        <taxon>Leptospirillum</taxon>
    </lineage>
</organism>
<feature type="transmembrane region" description="Helical" evidence="5">
    <location>
        <begin position="7"/>
        <end position="30"/>
    </location>
</feature>
<evidence type="ECO:0000256" key="3">
    <source>
        <dbReference type="ARBA" id="ARBA00022989"/>
    </source>
</evidence>
<proteinExistence type="inferred from homology"/>
<comment type="subcellular location">
    <subcellularLocation>
        <location evidence="5">Cell membrane</location>
        <topology evidence="5">Multi-pass membrane protein</topology>
    </subcellularLocation>
    <subcellularLocation>
        <location evidence="1">Membrane</location>
        <topology evidence="1">Multi-pass membrane protein</topology>
    </subcellularLocation>
</comment>
<evidence type="ECO:0000313" key="6">
    <source>
        <dbReference type="EMBL" id="HFT92985.1"/>
    </source>
</evidence>
<dbReference type="InterPro" id="IPR051598">
    <property type="entry name" value="TSUP/Inactive_protease-like"/>
</dbReference>
<accession>A0A7C3LRM6</accession>
<reference evidence="6" key="1">
    <citation type="journal article" date="2020" name="mSystems">
        <title>Genome- and Community-Level Interaction Insights into Carbon Utilization and Element Cycling Functions of Hydrothermarchaeota in Hydrothermal Sediment.</title>
        <authorList>
            <person name="Zhou Z."/>
            <person name="Liu Y."/>
            <person name="Xu W."/>
            <person name="Pan J."/>
            <person name="Luo Z.H."/>
            <person name="Li M."/>
        </authorList>
    </citation>
    <scope>NUCLEOTIDE SEQUENCE [LARGE SCALE GENOMIC DNA]</scope>
    <source>
        <strain evidence="6">SpSt-902</strain>
    </source>
</reference>
<dbReference type="Pfam" id="PF01925">
    <property type="entry name" value="TauE"/>
    <property type="match status" value="1"/>
</dbReference>
<dbReference type="PANTHER" id="PTHR43701">
    <property type="entry name" value="MEMBRANE TRANSPORTER PROTEIN MJ0441-RELATED"/>
    <property type="match status" value="1"/>
</dbReference>
<feature type="transmembrane region" description="Helical" evidence="5">
    <location>
        <begin position="142"/>
        <end position="166"/>
    </location>
</feature>
<dbReference type="AlphaFoldDB" id="A0A7C3LRM6"/>
<keyword evidence="4 5" id="KW-0472">Membrane</keyword>
<evidence type="ECO:0000256" key="1">
    <source>
        <dbReference type="ARBA" id="ARBA00004141"/>
    </source>
</evidence>
<evidence type="ECO:0000256" key="5">
    <source>
        <dbReference type="RuleBase" id="RU363041"/>
    </source>
</evidence>
<comment type="similarity">
    <text evidence="5">Belongs to the 4-toluene sulfonate uptake permease (TSUP) (TC 2.A.102) family.</text>
</comment>
<evidence type="ECO:0000256" key="2">
    <source>
        <dbReference type="ARBA" id="ARBA00022692"/>
    </source>
</evidence>
<protein>
    <recommendedName>
        <fullName evidence="5">Probable membrane transporter protein</fullName>
    </recommendedName>
</protein>